<organism evidence="2">
    <name type="scientific">viral metagenome</name>
    <dbReference type="NCBI Taxonomy" id="1070528"/>
    <lineage>
        <taxon>unclassified sequences</taxon>
        <taxon>metagenomes</taxon>
        <taxon>organismal metagenomes</taxon>
    </lineage>
</organism>
<sequence>MTDTRVTRKMYETDEQLRHRIHLLMANSGTVARFKGELLGYVNSEDVLVSMLDLGQLSVVVSVRDISMEEAFEELQRLIEIKRPNACQVILTVKEDFGHCSWNLAGAGETFAGDGGDDE</sequence>
<evidence type="ECO:0000313" key="2">
    <source>
        <dbReference type="EMBL" id="QJH93161.1"/>
    </source>
</evidence>
<dbReference type="AlphaFoldDB" id="A0A6M3X5Z4"/>
<accession>A0A6M3X5Z4</accession>
<name>A0A6M3X5Z4_9ZZZZ</name>
<dbReference type="EMBL" id="MT143705">
    <property type="protein sequence ID" value="QJB01150.1"/>
    <property type="molecule type" value="Genomic_DNA"/>
</dbReference>
<proteinExistence type="predicted"/>
<evidence type="ECO:0000313" key="1">
    <source>
        <dbReference type="EMBL" id="QJB01150.1"/>
    </source>
</evidence>
<protein>
    <submittedName>
        <fullName evidence="2">Uncharacterized protein</fullName>
    </submittedName>
</protein>
<reference evidence="2" key="1">
    <citation type="submission" date="2020-03" db="EMBL/GenBank/DDBJ databases">
        <title>The deep terrestrial virosphere.</title>
        <authorList>
            <person name="Holmfeldt K."/>
            <person name="Nilsson E."/>
            <person name="Simone D."/>
            <person name="Lopez-Fernandez M."/>
            <person name="Wu X."/>
            <person name="de Brujin I."/>
            <person name="Lundin D."/>
            <person name="Andersson A."/>
            <person name="Bertilsson S."/>
            <person name="Dopson M."/>
        </authorList>
    </citation>
    <scope>NUCLEOTIDE SEQUENCE</scope>
    <source>
        <strain evidence="1">MM171A00145</strain>
        <strain evidence="2">MM171B03089</strain>
    </source>
</reference>
<gene>
    <name evidence="1" type="ORF">MM171A00145_0087</name>
    <name evidence="2" type="ORF">MM171B03089_0010</name>
</gene>
<dbReference type="EMBL" id="MT143951">
    <property type="protein sequence ID" value="QJH93161.1"/>
    <property type="molecule type" value="Genomic_DNA"/>
</dbReference>